<keyword evidence="8" id="KW-1185">Reference proteome</keyword>
<dbReference type="Proteomes" id="UP000645462">
    <property type="component" value="Unassembled WGS sequence"/>
</dbReference>
<evidence type="ECO:0000313" key="8">
    <source>
        <dbReference type="Proteomes" id="UP000645462"/>
    </source>
</evidence>
<sequence length="284" mass="30421">MTHFKATRRGVLIGGAASLAVPLLAPTRVFAAGKTLADIKSAGVLQVGCEATYPPFTFRDGGKIVGYDVDLAAVMCASLGVEPEFIDTQWSGVIPALYAGRFDVIMSSMSYRKERLEKVAFSIPYAEASQALLIRAEDAGSITSVSNMSGKVLGVKLGSPGEMMKPALDEEIAAAAGAGFSEVKIYDDHPAAYLALSQGTVDGVLNTLPTLGQVMKDRPGAYALVRPVGQLNWAGIAARKEDTEIVEWMDSELTRLKENGEIYALQEKWFGFKMELSDEIPSFA</sequence>
<dbReference type="Gene3D" id="3.40.190.10">
    <property type="entry name" value="Periplasmic binding protein-like II"/>
    <property type="match status" value="2"/>
</dbReference>
<feature type="chain" id="PRO_5045081180" evidence="5">
    <location>
        <begin position="32"/>
        <end position="284"/>
    </location>
</feature>
<evidence type="ECO:0000256" key="4">
    <source>
        <dbReference type="RuleBase" id="RU003744"/>
    </source>
</evidence>
<keyword evidence="3 5" id="KW-0732">Signal</keyword>
<comment type="similarity">
    <text evidence="2 4">Belongs to the bacterial solute-binding protein 3 family.</text>
</comment>
<evidence type="ECO:0000259" key="6">
    <source>
        <dbReference type="SMART" id="SM00062"/>
    </source>
</evidence>
<dbReference type="InterPro" id="IPR018313">
    <property type="entry name" value="SBP_3_CS"/>
</dbReference>
<protein>
    <submittedName>
        <fullName evidence="7">Amino acid ABC transporter</fullName>
    </submittedName>
</protein>
<feature type="domain" description="Solute-binding protein family 3/N-terminal" evidence="6">
    <location>
        <begin position="44"/>
        <end position="273"/>
    </location>
</feature>
<dbReference type="PROSITE" id="PS51318">
    <property type="entry name" value="TAT"/>
    <property type="match status" value="1"/>
</dbReference>
<dbReference type="InterPro" id="IPR001638">
    <property type="entry name" value="Solute-binding_3/MltF_N"/>
</dbReference>
<evidence type="ECO:0000256" key="2">
    <source>
        <dbReference type="ARBA" id="ARBA00010333"/>
    </source>
</evidence>
<dbReference type="SUPFAM" id="SSF53850">
    <property type="entry name" value="Periplasmic binding protein-like II"/>
    <property type="match status" value="1"/>
</dbReference>
<accession>A0ABQ1LFU2</accession>
<dbReference type="PANTHER" id="PTHR35936">
    <property type="entry name" value="MEMBRANE-BOUND LYTIC MUREIN TRANSGLYCOSYLASE F"/>
    <property type="match status" value="1"/>
</dbReference>
<evidence type="ECO:0000256" key="1">
    <source>
        <dbReference type="ARBA" id="ARBA00004196"/>
    </source>
</evidence>
<dbReference type="PANTHER" id="PTHR35936:SF17">
    <property type="entry name" value="ARGININE-BINDING EXTRACELLULAR PROTEIN ARTP"/>
    <property type="match status" value="1"/>
</dbReference>
<dbReference type="RefSeq" id="WP_188484406.1">
    <property type="nucleotide sequence ID" value="NZ_BMFC01000032.1"/>
</dbReference>
<dbReference type="EMBL" id="BMFC01000032">
    <property type="protein sequence ID" value="GGC24010.1"/>
    <property type="molecule type" value="Genomic_DNA"/>
</dbReference>
<organism evidence="7 8">
    <name type="scientific">Marivita lacus</name>
    <dbReference type="NCBI Taxonomy" id="1323742"/>
    <lineage>
        <taxon>Bacteria</taxon>
        <taxon>Pseudomonadati</taxon>
        <taxon>Pseudomonadota</taxon>
        <taxon>Alphaproteobacteria</taxon>
        <taxon>Rhodobacterales</taxon>
        <taxon>Roseobacteraceae</taxon>
        <taxon>Marivita</taxon>
    </lineage>
</organism>
<dbReference type="PROSITE" id="PS01039">
    <property type="entry name" value="SBP_BACTERIAL_3"/>
    <property type="match status" value="1"/>
</dbReference>
<evidence type="ECO:0000313" key="7">
    <source>
        <dbReference type="EMBL" id="GGC24010.1"/>
    </source>
</evidence>
<dbReference type="SMART" id="SM00062">
    <property type="entry name" value="PBPb"/>
    <property type="match status" value="1"/>
</dbReference>
<name>A0ABQ1LFU2_9RHOB</name>
<comment type="subcellular location">
    <subcellularLocation>
        <location evidence="1">Cell envelope</location>
    </subcellularLocation>
</comment>
<feature type="signal peptide" evidence="5">
    <location>
        <begin position="1"/>
        <end position="31"/>
    </location>
</feature>
<comment type="caution">
    <text evidence="7">The sequence shown here is derived from an EMBL/GenBank/DDBJ whole genome shotgun (WGS) entry which is preliminary data.</text>
</comment>
<reference evidence="8" key="1">
    <citation type="journal article" date="2019" name="Int. J. Syst. Evol. Microbiol.">
        <title>The Global Catalogue of Microorganisms (GCM) 10K type strain sequencing project: providing services to taxonomists for standard genome sequencing and annotation.</title>
        <authorList>
            <consortium name="The Broad Institute Genomics Platform"/>
            <consortium name="The Broad Institute Genome Sequencing Center for Infectious Disease"/>
            <person name="Wu L."/>
            <person name="Ma J."/>
        </authorList>
    </citation>
    <scope>NUCLEOTIDE SEQUENCE [LARGE SCALE GENOMIC DNA]</scope>
    <source>
        <strain evidence="8">CGMCC 1.12478</strain>
    </source>
</reference>
<evidence type="ECO:0000256" key="5">
    <source>
        <dbReference type="SAM" id="SignalP"/>
    </source>
</evidence>
<gene>
    <name evidence="7" type="ORF">GCM10011363_45630</name>
</gene>
<dbReference type="InterPro" id="IPR006311">
    <property type="entry name" value="TAT_signal"/>
</dbReference>
<proteinExistence type="inferred from homology"/>
<dbReference type="Pfam" id="PF00497">
    <property type="entry name" value="SBP_bac_3"/>
    <property type="match status" value="1"/>
</dbReference>
<evidence type="ECO:0000256" key="3">
    <source>
        <dbReference type="ARBA" id="ARBA00022729"/>
    </source>
</evidence>